<dbReference type="AlphaFoldDB" id="A0A1B6KQL7"/>
<keyword evidence="1" id="KW-0732">Signal</keyword>
<protein>
    <recommendedName>
        <fullName evidence="3">Lipocalin/cytosolic fatty-acid binding domain-containing protein</fullName>
    </recommendedName>
</protein>
<feature type="signal peptide" evidence="1">
    <location>
        <begin position="1"/>
        <end position="21"/>
    </location>
</feature>
<proteinExistence type="predicted"/>
<evidence type="ECO:0000256" key="1">
    <source>
        <dbReference type="SAM" id="SignalP"/>
    </source>
</evidence>
<gene>
    <name evidence="2" type="ORF">g.26613</name>
</gene>
<sequence length="193" mass="21570">MDVATAVRAIMLFCIATEVITVNICKPKVIDKIYRINRHQDYNTTLDTNSALGLLTFCSVTKGALIPGVKCVEGSVDPPHNNSAEAHVKFYFKKPSRVPVVKNYTQCAQEKGYVKEYDASKNLYNLYFINIYGIVCYYRCIEGEVKDGKDFAAILKPVSTQDQPEVLEAVAECKKKLKAVGITEPIDVDPCKY</sequence>
<feature type="chain" id="PRO_5008586789" description="Lipocalin/cytosolic fatty-acid binding domain-containing protein" evidence="1">
    <location>
        <begin position="22"/>
        <end position="193"/>
    </location>
</feature>
<dbReference type="EMBL" id="GEBQ01026239">
    <property type="protein sequence ID" value="JAT13738.1"/>
    <property type="molecule type" value="Transcribed_RNA"/>
</dbReference>
<organism evidence="2">
    <name type="scientific">Graphocephala atropunctata</name>
    <dbReference type="NCBI Taxonomy" id="36148"/>
    <lineage>
        <taxon>Eukaryota</taxon>
        <taxon>Metazoa</taxon>
        <taxon>Ecdysozoa</taxon>
        <taxon>Arthropoda</taxon>
        <taxon>Hexapoda</taxon>
        <taxon>Insecta</taxon>
        <taxon>Pterygota</taxon>
        <taxon>Neoptera</taxon>
        <taxon>Paraneoptera</taxon>
        <taxon>Hemiptera</taxon>
        <taxon>Auchenorrhyncha</taxon>
        <taxon>Membracoidea</taxon>
        <taxon>Cicadellidae</taxon>
        <taxon>Cicadellinae</taxon>
        <taxon>Cicadellini</taxon>
        <taxon>Graphocephala</taxon>
    </lineage>
</organism>
<reference evidence="2" key="1">
    <citation type="submission" date="2015-11" db="EMBL/GenBank/DDBJ databases">
        <title>De novo transcriptome assembly of four potential Pierce s Disease insect vectors from Arizona vineyards.</title>
        <authorList>
            <person name="Tassone E.E."/>
        </authorList>
    </citation>
    <scope>NUCLEOTIDE SEQUENCE</scope>
</reference>
<evidence type="ECO:0008006" key="3">
    <source>
        <dbReference type="Google" id="ProtNLM"/>
    </source>
</evidence>
<accession>A0A1B6KQL7</accession>
<name>A0A1B6KQL7_9HEMI</name>
<evidence type="ECO:0000313" key="2">
    <source>
        <dbReference type="EMBL" id="JAT13738.1"/>
    </source>
</evidence>